<evidence type="ECO:0000259" key="6">
    <source>
        <dbReference type="Pfam" id="PF00933"/>
    </source>
</evidence>
<reference evidence="7 8" key="1">
    <citation type="submission" date="2017-12" db="EMBL/GenBank/DDBJ databases">
        <title>Genomes of bacteria within cyanobacterial aggregates.</title>
        <authorList>
            <person name="Cai H."/>
        </authorList>
    </citation>
    <scope>NUCLEOTIDE SEQUENCE [LARGE SCALE GENOMIC DNA]</scope>
    <source>
        <strain evidence="7 8">TH16</strain>
    </source>
</reference>
<dbReference type="GO" id="GO:0005975">
    <property type="term" value="P:carbohydrate metabolic process"/>
    <property type="evidence" value="ECO:0007669"/>
    <property type="project" value="InterPro"/>
</dbReference>
<evidence type="ECO:0000256" key="5">
    <source>
        <dbReference type="ARBA" id="ARBA00023295"/>
    </source>
</evidence>
<dbReference type="InterPro" id="IPR036962">
    <property type="entry name" value="Glyco_hydro_3_N_sf"/>
</dbReference>
<dbReference type="OrthoDB" id="9786661at2"/>
<protein>
    <recommendedName>
        <fullName evidence="3">beta-N-acetylhexosaminidase</fullName>
        <ecNumber evidence="3">3.2.1.52</ecNumber>
    </recommendedName>
</protein>
<dbReference type="InterPro" id="IPR050226">
    <property type="entry name" value="NagZ_Beta-hexosaminidase"/>
</dbReference>
<keyword evidence="5" id="KW-0326">Glycosidase</keyword>
<dbReference type="InterPro" id="IPR001764">
    <property type="entry name" value="Glyco_hydro_3_N"/>
</dbReference>
<evidence type="ECO:0000313" key="8">
    <source>
        <dbReference type="Proteomes" id="UP000234752"/>
    </source>
</evidence>
<comment type="similarity">
    <text evidence="2">Belongs to the glycosyl hydrolase 3 family.</text>
</comment>
<dbReference type="InterPro" id="IPR017853">
    <property type="entry name" value="GH"/>
</dbReference>
<dbReference type="AlphaFoldDB" id="A0A2K9N934"/>
<evidence type="ECO:0000256" key="2">
    <source>
        <dbReference type="ARBA" id="ARBA00005336"/>
    </source>
</evidence>
<evidence type="ECO:0000256" key="1">
    <source>
        <dbReference type="ARBA" id="ARBA00001231"/>
    </source>
</evidence>
<dbReference type="NCBIfam" id="NF003740">
    <property type="entry name" value="PRK05337.1"/>
    <property type="match status" value="1"/>
</dbReference>
<dbReference type="Pfam" id="PF00933">
    <property type="entry name" value="Glyco_hydro_3"/>
    <property type="match status" value="1"/>
</dbReference>
<dbReference type="EMBL" id="CP025611">
    <property type="protein sequence ID" value="AUN29597.1"/>
    <property type="molecule type" value="Genomic_DNA"/>
</dbReference>
<keyword evidence="4" id="KW-0378">Hydrolase</keyword>
<gene>
    <name evidence="7" type="ORF">C0V82_04680</name>
</gene>
<evidence type="ECO:0000313" key="7">
    <source>
        <dbReference type="EMBL" id="AUN29597.1"/>
    </source>
</evidence>
<proteinExistence type="inferred from homology"/>
<dbReference type="GO" id="GO:0009254">
    <property type="term" value="P:peptidoglycan turnover"/>
    <property type="evidence" value="ECO:0007669"/>
    <property type="project" value="TreeGrafter"/>
</dbReference>
<evidence type="ECO:0000256" key="3">
    <source>
        <dbReference type="ARBA" id="ARBA00012663"/>
    </source>
</evidence>
<dbReference type="SUPFAM" id="SSF51445">
    <property type="entry name" value="(Trans)glycosidases"/>
    <property type="match status" value="1"/>
</dbReference>
<dbReference type="PANTHER" id="PTHR30480">
    <property type="entry name" value="BETA-HEXOSAMINIDASE-RELATED"/>
    <property type="match status" value="1"/>
</dbReference>
<feature type="domain" description="Glycoside hydrolase family 3 N-terminal" evidence="6">
    <location>
        <begin position="47"/>
        <end position="314"/>
    </location>
</feature>
<evidence type="ECO:0000256" key="4">
    <source>
        <dbReference type="ARBA" id="ARBA00022801"/>
    </source>
</evidence>
<keyword evidence="8" id="KW-1185">Reference proteome</keyword>
<dbReference type="Gene3D" id="3.20.20.300">
    <property type="entry name" value="Glycoside hydrolase, family 3, N-terminal domain"/>
    <property type="match status" value="1"/>
</dbReference>
<sequence length="355" mass="37361">MRRGPSRFAPLCRPRVRGAALSAELAALVLGCEGTALTAVERDFFRDTNPLGFILFRRNVDSPDQVRALVDSLRDAVGRHAPILIDQEGGRVARLRGPHWPELPAARAVGDLADAEKAGQAAWLHGRLLAAMLSDLSIDVDCAPVADVPVPGAHDVIGDRAFAMDPVRVAALAASQAAGLLAGGVLPIVKHIPGHGRAFADSHKELPVVSTPRAELEAWDFAPFKALSHLPAAMVAHVVYTDIDADRPSSISPTVIRDIVRGHIGFDGLLFSDDLSMQALSGTLGQRTAAVLAAGCDVALHCNGQMAEMLDVAANARALDAAGMRRWSAASALVAAAPPTDINALRAEFDRLLVG</sequence>
<organism evidence="7 8">
    <name type="scientific">Niveispirillum cyanobacteriorum</name>
    <dbReference type="NCBI Taxonomy" id="1612173"/>
    <lineage>
        <taxon>Bacteria</taxon>
        <taxon>Pseudomonadati</taxon>
        <taxon>Pseudomonadota</taxon>
        <taxon>Alphaproteobacteria</taxon>
        <taxon>Rhodospirillales</taxon>
        <taxon>Azospirillaceae</taxon>
        <taxon>Niveispirillum</taxon>
    </lineage>
</organism>
<name>A0A2K9N934_9PROT</name>
<dbReference type="KEGG" id="ncb:C0V82_04680"/>
<comment type="catalytic activity">
    <reaction evidence="1">
        <text>Hydrolysis of terminal non-reducing N-acetyl-D-hexosamine residues in N-acetyl-beta-D-hexosaminides.</text>
        <dbReference type="EC" id="3.2.1.52"/>
    </reaction>
</comment>
<accession>A0A2K9N934</accession>
<dbReference type="PANTHER" id="PTHR30480:SF13">
    <property type="entry name" value="BETA-HEXOSAMINIDASE"/>
    <property type="match status" value="1"/>
</dbReference>
<dbReference type="Proteomes" id="UP000234752">
    <property type="component" value="Chromosome eg_1"/>
</dbReference>
<dbReference type="EC" id="3.2.1.52" evidence="3"/>
<dbReference type="GO" id="GO:0004563">
    <property type="term" value="F:beta-N-acetylhexosaminidase activity"/>
    <property type="evidence" value="ECO:0007669"/>
    <property type="project" value="UniProtKB-EC"/>
</dbReference>